<dbReference type="GeneID" id="98144090"/>
<proteinExistence type="predicted"/>
<evidence type="ECO:0000313" key="2">
    <source>
        <dbReference type="Proteomes" id="UP001610432"/>
    </source>
</evidence>
<keyword evidence="2" id="KW-1185">Reference proteome</keyword>
<evidence type="ECO:0000313" key="1">
    <source>
        <dbReference type="EMBL" id="KAL2867857.1"/>
    </source>
</evidence>
<protein>
    <recommendedName>
        <fullName evidence="3">Secreted protein</fullName>
    </recommendedName>
</protein>
<dbReference type="EMBL" id="JBFXLQ010000017">
    <property type="protein sequence ID" value="KAL2867857.1"/>
    <property type="molecule type" value="Genomic_DNA"/>
</dbReference>
<dbReference type="Proteomes" id="UP001610432">
    <property type="component" value="Unassembled WGS sequence"/>
</dbReference>
<accession>A0ABR4LTZ9</accession>
<sequence>MFLLLAGVWLVITYLALMVNYAMQFGAFSSRASLCVTMSHCWKKRPQIHTLLCSPASLTLPSSVLPETEWQTGACSNCAASSARSFVLQ</sequence>
<reference evidence="1 2" key="1">
    <citation type="submission" date="2024-07" db="EMBL/GenBank/DDBJ databases">
        <title>Section-level genome sequencing and comparative genomics of Aspergillus sections Usti and Cavernicolus.</title>
        <authorList>
            <consortium name="Lawrence Berkeley National Laboratory"/>
            <person name="Nybo J.L."/>
            <person name="Vesth T.C."/>
            <person name="Theobald S."/>
            <person name="Frisvad J.C."/>
            <person name="Larsen T.O."/>
            <person name="Kjaerboelling I."/>
            <person name="Rothschild-Mancinelli K."/>
            <person name="Lyhne E.K."/>
            <person name="Kogle M.E."/>
            <person name="Barry K."/>
            <person name="Clum A."/>
            <person name="Na H."/>
            <person name="Ledsgaard L."/>
            <person name="Lin J."/>
            <person name="Lipzen A."/>
            <person name="Kuo A."/>
            <person name="Riley R."/>
            <person name="Mondo S."/>
            <person name="Labutti K."/>
            <person name="Haridas S."/>
            <person name="Pangalinan J."/>
            <person name="Salamov A.A."/>
            <person name="Simmons B.A."/>
            <person name="Magnuson J.K."/>
            <person name="Chen J."/>
            <person name="Drula E."/>
            <person name="Henrissat B."/>
            <person name="Wiebenga A."/>
            <person name="Lubbers R.J."/>
            <person name="Gomes A.C."/>
            <person name="Macurrencykelacurrency M.R."/>
            <person name="Stajich J."/>
            <person name="Grigoriev I.V."/>
            <person name="Mortensen U.H."/>
            <person name="De Vries R.P."/>
            <person name="Baker S.E."/>
            <person name="Andersen M.R."/>
        </authorList>
    </citation>
    <scope>NUCLEOTIDE SEQUENCE [LARGE SCALE GENOMIC DNA]</scope>
    <source>
        <strain evidence="1 2">CBS 449.75</strain>
    </source>
</reference>
<name>A0ABR4LTZ9_9EURO</name>
<dbReference type="RefSeq" id="XP_070886836.1">
    <property type="nucleotide sequence ID" value="XM_071029018.1"/>
</dbReference>
<comment type="caution">
    <text evidence="1">The sequence shown here is derived from an EMBL/GenBank/DDBJ whole genome shotgun (WGS) entry which is preliminary data.</text>
</comment>
<organism evidence="1 2">
    <name type="scientific">Aspergillus lucknowensis</name>
    <dbReference type="NCBI Taxonomy" id="176173"/>
    <lineage>
        <taxon>Eukaryota</taxon>
        <taxon>Fungi</taxon>
        <taxon>Dikarya</taxon>
        <taxon>Ascomycota</taxon>
        <taxon>Pezizomycotina</taxon>
        <taxon>Eurotiomycetes</taxon>
        <taxon>Eurotiomycetidae</taxon>
        <taxon>Eurotiales</taxon>
        <taxon>Aspergillaceae</taxon>
        <taxon>Aspergillus</taxon>
        <taxon>Aspergillus subgen. Nidulantes</taxon>
    </lineage>
</organism>
<evidence type="ECO:0008006" key="3">
    <source>
        <dbReference type="Google" id="ProtNLM"/>
    </source>
</evidence>
<gene>
    <name evidence="1" type="ORF">BJX67DRAFT_352413</name>
</gene>